<evidence type="ECO:0000256" key="2">
    <source>
        <dbReference type="SAM" id="MobiDB-lite"/>
    </source>
</evidence>
<protein>
    <recommendedName>
        <fullName evidence="5">Chromosome partition protein Smc</fullName>
    </recommendedName>
</protein>
<accession>A0A1X6YRP7</accession>
<sequence length="178" mass="19161">MSDIDELQGRIAAALERIGKGVGQLDRPTPPPAAPEADPAELEDLRAALEDERLANAQLEERVRGIRDKQERQVAELREQVAASREALAQLDGELGRLRRANDMLRDTNEELSRAVAENVGEPHLINKAMLAELESIRAARATDKAEGAALLAALEPLLTEAAEGTAAETGAETEEDA</sequence>
<dbReference type="RefSeq" id="WP_085791014.1">
    <property type="nucleotide sequence ID" value="NZ_FWFK01000002.1"/>
</dbReference>
<name>A0A1X6YRP7_9RHOB</name>
<dbReference type="EMBL" id="FWFK01000002">
    <property type="protein sequence ID" value="SLN29291.1"/>
    <property type="molecule type" value="Genomic_DNA"/>
</dbReference>
<keyword evidence="1" id="KW-0175">Coiled coil</keyword>
<feature type="coiled-coil region" evidence="1">
    <location>
        <begin position="42"/>
        <end position="118"/>
    </location>
</feature>
<organism evidence="3 4">
    <name type="scientific">Roseivivax jejudonensis</name>
    <dbReference type="NCBI Taxonomy" id="1529041"/>
    <lineage>
        <taxon>Bacteria</taxon>
        <taxon>Pseudomonadati</taxon>
        <taxon>Pseudomonadota</taxon>
        <taxon>Alphaproteobacteria</taxon>
        <taxon>Rhodobacterales</taxon>
        <taxon>Roseobacteraceae</taxon>
        <taxon>Roseivivax</taxon>
    </lineage>
</organism>
<dbReference type="AlphaFoldDB" id="A0A1X6YRP7"/>
<evidence type="ECO:0008006" key="5">
    <source>
        <dbReference type="Google" id="ProtNLM"/>
    </source>
</evidence>
<evidence type="ECO:0000313" key="4">
    <source>
        <dbReference type="Proteomes" id="UP000193570"/>
    </source>
</evidence>
<gene>
    <name evidence="3" type="ORF">ROJ8625_01262</name>
</gene>
<dbReference type="OrthoDB" id="7871100at2"/>
<evidence type="ECO:0000313" key="3">
    <source>
        <dbReference type="EMBL" id="SLN29291.1"/>
    </source>
</evidence>
<evidence type="ECO:0000256" key="1">
    <source>
        <dbReference type="SAM" id="Coils"/>
    </source>
</evidence>
<feature type="region of interest" description="Disordered" evidence="2">
    <location>
        <begin position="19"/>
        <end position="39"/>
    </location>
</feature>
<proteinExistence type="predicted"/>
<reference evidence="3 4" key="1">
    <citation type="submission" date="2017-03" db="EMBL/GenBank/DDBJ databases">
        <authorList>
            <person name="Afonso C.L."/>
            <person name="Miller P.J."/>
            <person name="Scott M.A."/>
            <person name="Spackman E."/>
            <person name="Goraichik I."/>
            <person name="Dimitrov K.M."/>
            <person name="Suarez D.L."/>
            <person name="Swayne D.E."/>
        </authorList>
    </citation>
    <scope>NUCLEOTIDE SEQUENCE [LARGE SCALE GENOMIC DNA]</scope>
    <source>
        <strain evidence="3 4">CECT 8625</strain>
    </source>
</reference>
<dbReference type="Proteomes" id="UP000193570">
    <property type="component" value="Unassembled WGS sequence"/>
</dbReference>
<keyword evidence="4" id="KW-1185">Reference proteome</keyword>